<dbReference type="STRING" id="296587.C1E6L3"/>
<feature type="domain" description="Aminoglycoside phosphotransferase" evidence="7">
    <location>
        <begin position="512"/>
        <end position="747"/>
    </location>
</feature>
<dbReference type="PANTHER" id="PTHR43028">
    <property type="entry name" value="3'(2'),5'-BISPHOSPHATE NUCLEOTIDASE 1"/>
    <property type="match status" value="1"/>
</dbReference>
<dbReference type="PRINTS" id="PR00377">
    <property type="entry name" value="IMPHPHTASES"/>
</dbReference>
<feature type="binding site" evidence="6">
    <location>
        <position position="305"/>
    </location>
    <ligand>
        <name>Mg(2+)</name>
        <dbReference type="ChEBI" id="CHEBI:18420"/>
        <label>1</label>
        <note>catalytic</note>
    </ligand>
</feature>
<feature type="binding site" evidence="6">
    <location>
        <position position="171"/>
    </location>
    <ligand>
        <name>Mg(2+)</name>
        <dbReference type="ChEBI" id="CHEBI:18420"/>
        <label>1</label>
        <note>catalytic</note>
    </ligand>
</feature>
<dbReference type="SUPFAM" id="SSF56112">
    <property type="entry name" value="Protein kinase-like (PK-like)"/>
    <property type="match status" value="1"/>
</dbReference>
<keyword evidence="6" id="KW-0460">Magnesium</keyword>
<evidence type="ECO:0000259" key="7">
    <source>
        <dbReference type="Pfam" id="PF01636"/>
    </source>
</evidence>
<evidence type="ECO:0000256" key="5">
    <source>
        <dbReference type="ARBA" id="ARBA00044554"/>
    </source>
</evidence>
<dbReference type="Gene3D" id="3.30.540.10">
    <property type="entry name" value="Fructose-1,6-Bisphosphatase, subunit A, domain 1"/>
    <property type="match status" value="1"/>
</dbReference>
<dbReference type="InterPro" id="IPR011009">
    <property type="entry name" value="Kinase-like_dom_sf"/>
</dbReference>
<keyword evidence="6" id="KW-0479">Metal-binding</keyword>
<dbReference type="Gene3D" id="3.40.190.80">
    <property type="match status" value="1"/>
</dbReference>
<dbReference type="Gene3D" id="3.90.1200.10">
    <property type="match status" value="1"/>
</dbReference>
<accession>C1E6L3</accession>
<dbReference type="eggNOG" id="KOG3099">
    <property type="taxonomic scope" value="Eukaryota"/>
</dbReference>
<dbReference type="EMBL" id="CP001326">
    <property type="protein sequence ID" value="ACO63826.1"/>
    <property type="molecule type" value="Genomic_DNA"/>
</dbReference>
<dbReference type="InterPro" id="IPR002575">
    <property type="entry name" value="Aminoglycoside_PTrfase"/>
</dbReference>
<comment type="cofactor">
    <cofactor evidence="6">
        <name>Mg(2+)</name>
        <dbReference type="ChEBI" id="CHEBI:18420"/>
    </cofactor>
</comment>
<dbReference type="PROSITE" id="PS00630">
    <property type="entry name" value="IMP_2"/>
    <property type="match status" value="1"/>
</dbReference>
<dbReference type="GO" id="GO:0046854">
    <property type="term" value="P:phosphatidylinositol phosphate biosynthetic process"/>
    <property type="evidence" value="ECO:0007669"/>
    <property type="project" value="InterPro"/>
</dbReference>
<reference evidence="8 9" key="1">
    <citation type="journal article" date="2009" name="Science">
        <title>Green evolution and dynamic adaptations revealed by genomes of the marine picoeukaryotes Micromonas.</title>
        <authorList>
            <person name="Worden A.Z."/>
            <person name="Lee J.H."/>
            <person name="Mock T."/>
            <person name="Rouze P."/>
            <person name="Simmons M.P."/>
            <person name="Aerts A.L."/>
            <person name="Allen A.E."/>
            <person name="Cuvelier M.L."/>
            <person name="Derelle E."/>
            <person name="Everett M.V."/>
            <person name="Foulon E."/>
            <person name="Grimwood J."/>
            <person name="Gundlach H."/>
            <person name="Henrissat B."/>
            <person name="Napoli C."/>
            <person name="McDonald S.M."/>
            <person name="Parker M.S."/>
            <person name="Rombauts S."/>
            <person name="Salamov A."/>
            <person name="Von Dassow P."/>
            <person name="Badger J.H."/>
            <person name="Coutinho P.M."/>
            <person name="Demir E."/>
            <person name="Dubchak I."/>
            <person name="Gentemann C."/>
            <person name="Eikrem W."/>
            <person name="Gready J.E."/>
            <person name="John U."/>
            <person name="Lanier W."/>
            <person name="Lindquist E.A."/>
            <person name="Lucas S."/>
            <person name="Mayer K.F."/>
            <person name="Moreau H."/>
            <person name="Not F."/>
            <person name="Otillar R."/>
            <person name="Panaud O."/>
            <person name="Pangilinan J."/>
            <person name="Paulsen I."/>
            <person name="Piegu B."/>
            <person name="Poliakov A."/>
            <person name="Robbens S."/>
            <person name="Schmutz J."/>
            <person name="Toulza E."/>
            <person name="Wyss T."/>
            <person name="Zelensky A."/>
            <person name="Zhou K."/>
            <person name="Armbrust E.V."/>
            <person name="Bhattacharya D."/>
            <person name="Goodenough U.W."/>
            <person name="Van de Peer Y."/>
            <person name="Grigoriev I.V."/>
        </authorList>
    </citation>
    <scope>NUCLEOTIDE SEQUENCE [LARGE SCALE GENOMIC DNA]</scope>
    <source>
        <strain evidence="9">RCC299 / NOUM17</strain>
    </source>
</reference>
<dbReference type="OrthoDB" id="411145at2759"/>
<comment type="similarity">
    <text evidence="1">Belongs to the inositol monophosphatase superfamily.</text>
</comment>
<dbReference type="GO" id="GO:0046872">
    <property type="term" value="F:metal ion binding"/>
    <property type="evidence" value="ECO:0007669"/>
    <property type="project" value="UniProtKB-KW"/>
</dbReference>
<name>C1E6L3_MICCC</name>
<dbReference type="InterPro" id="IPR020550">
    <property type="entry name" value="Inositol_monophosphatase_CS"/>
</dbReference>
<dbReference type="GeneID" id="8243481"/>
<dbReference type="PANTHER" id="PTHR43028:SF5">
    <property type="entry name" value="3'(2'),5'-BISPHOSPHATE NUCLEOTIDASE 1"/>
    <property type="match status" value="1"/>
</dbReference>
<evidence type="ECO:0000256" key="4">
    <source>
        <dbReference type="ARBA" id="ARBA00041815"/>
    </source>
</evidence>
<feature type="binding site" evidence="6">
    <location>
        <position position="168"/>
    </location>
    <ligand>
        <name>Mg(2+)</name>
        <dbReference type="ChEBI" id="CHEBI:18420"/>
        <label>1</label>
        <note>catalytic</note>
    </ligand>
</feature>
<dbReference type="KEGG" id="mis:MICPUN_113651"/>
<dbReference type="InParanoid" id="C1E6L3"/>
<evidence type="ECO:0000313" key="9">
    <source>
        <dbReference type="Proteomes" id="UP000002009"/>
    </source>
</evidence>
<protein>
    <recommendedName>
        <fullName evidence="3">3'(2'),5'-bisphosphate nucleotidase 1</fullName>
        <ecNumber evidence="2">3.1.3.7</ecNumber>
    </recommendedName>
    <alternativeName>
        <fullName evidence="4">Bisphosphate 3'-nucleotidase 1</fullName>
    </alternativeName>
    <alternativeName>
        <fullName evidence="5">Inositol-polyphosphate 1-phosphatase</fullName>
    </alternativeName>
</protein>
<dbReference type="EC" id="3.1.3.7" evidence="2"/>
<dbReference type="Pfam" id="PF01636">
    <property type="entry name" value="APH"/>
    <property type="match status" value="1"/>
</dbReference>
<evidence type="ECO:0000313" key="8">
    <source>
        <dbReference type="EMBL" id="ACO63826.1"/>
    </source>
</evidence>
<evidence type="ECO:0000256" key="1">
    <source>
        <dbReference type="ARBA" id="ARBA00009759"/>
    </source>
</evidence>
<dbReference type="Pfam" id="PF00459">
    <property type="entry name" value="Inositol_P"/>
    <property type="match status" value="1"/>
</dbReference>
<dbReference type="OMA" id="LMSDACR"/>
<evidence type="ECO:0000256" key="3">
    <source>
        <dbReference type="ARBA" id="ARBA00040342"/>
    </source>
</evidence>
<dbReference type="Proteomes" id="UP000002009">
    <property type="component" value="Chromosome 5"/>
</dbReference>
<dbReference type="RefSeq" id="XP_002502568.1">
    <property type="nucleotide sequence ID" value="XM_002502522.1"/>
</dbReference>
<proteinExistence type="inferred from homology"/>
<evidence type="ECO:0000256" key="2">
    <source>
        <dbReference type="ARBA" id="ARBA00012633"/>
    </source>
</evidence>
<dbReference type="GO" id="GO:0008441">
    <property type="term" value="F:3'(2'),5'-bisphosphate nucleotidase activity"/>
    <property type="evidence" value="ECO:0007669"/>
    <property type="project" value="UniProtKB-EC"/>
</dbReference>
<dbReference type="AlphaFoldDB" id="C1E6L3"/>
<dbReference type="SUPFAM" id="SSF56655">
    <property type="entry name" value="Carbohydrate phosphatase"/>
    <property type="match status" value="1"/>
</dbReference>
<dbReference type="InterPro" id="IPR000760">
    <property type="entry name" value="Inositol_monophosphatase-like"/>
</dbReference>
<keyword evidence="9" id="KW-1185">Reference proteome</keyword>
<dbReference type="InterPro" id="IPR050725">
    <property type="entry name" value="CysQ/Inositol_MonoPase"/>
</dbReference>
<feature type="binding site" evidence="6">
    <location>
        <position position="122"/>
    </location>
    <ligand>
        <name>Mg(2+)</name>
        <dbReference type="ChEBI" id="CHEBI:18420"/>
        <label>1</label>
        <note>catalytic</note>
    </ligand>
</feature>
<evidence type="ECO:0000256" key="6">
    <source>
        <dbReference type="PIRSR" id="PIRSR600760-2"/>
    </source>
</evidence>
<sequence>MSANRVLKTSTRAFSRLSRINSPHRVRLHRRIAMPTVGAIVAGTGETVRLLDILSTCVDAAQKGCEEIRAVQARRASSGQLASTMKDIDDPRSALTEADLNAQKAVVDRIRATWPNLRIVGEEDEDETNEVDVSDPELQLRRDLCDVSSSPSLAGWSEPVEVLTVFVDPVDGTREFVEERLDAVQCLIGVACRGRAVAGAIGLPFPGGTLSEPTSVVWGIAAPGATSGVTGILGEAPKRPRLSPETRGGVVCITGDSKNASLTAAKRAVDAAGNAMIGGAGNKILAVAEGRAEVALMHFGTSLWDTCAPEAVLRAAGGKVTDLFGAPLVHDPSRPGGLINDLGVLATGHDIASIDAKGRDHAAMAAAMRSDEGLREALLKRFTGEASNTPGANEAQATDIARSLEGAPLEASWVGERIAETLCGGQNDFKLKGYAAPETSAIRGLMSDACRLELVWDGEGSAAGMPSTVFYKKVNLGDLEYARTKSVTQPMKIARDVKSAGVEAAFLACEPVASALAAAGVKVPRCFNADLRPREDDPIESSFALLLEDFAPQQGWRSERLLSRSQARAALTALARLHATFMPAAAAARTDGKPNEDVLLAGATAAIWPSGAYWQPDMQPASQMTELAHIWRDIHLPNFEKAFAAELPKDVEYASLGDRLQEVAVSVGGESHPFGLDAPSGGESEGWAARWRTVIHGDAKSANIFLRENPDEKDGWEVGLIDFQWMGFGLGAVDAAHVLCASCDPEALGYDETGKIVDERAGSALLDHYYSELITALATNGAAASVEEAAATWTREEVQKQYEAAVLDMCRVVFGYQWVRVKASPETLAANFDSMNRNSYNKSLPNAMWLVRECDALLNKRAGAQT</sequence>
<organism evidence="8 9">
    <name type="scientific">Micromonas commoda (strain RCC299 / NOUM17 / CCMP2709)</name>
    <name type="common">Picoplanktonic green alga</name>
    <dbReference type="NCBI Taxonomy" id="296587"/>
    <lineage>
        <taxon>Eukaryota</taxon>
        <taxon>Viridiplantae</taxon>
        <taxon>Chlorophyta</taxon>
        <taxon>Mamiellophyceae</taxon>
        <taxon>Mamiellales</taxon>
        <taxon>Mamiellaceae</taxon>
        <taxon>Micromonas</taxon>
    </lineage>
</organism>
<gene>
    <name evidence="8" type="ORF">MICPUN_113651</name>
</gene>